<dbReference type="PROSITE" id="PS51375">
    <property type="entry name" value="PPR"/>
    <property type="match status" value="3"/>
</dbReference>
<dbReference type="InterPro" id="IPR002885">
    <property type="entry name" value="PPR_rpt"/>
</dbReference>
<proteinExistence type="inferred from homology"/>
<feature type="domain" description="DYW" evidence="4">
    <location>
        <begin position="483"/>
        <end position="575"/>
    </location>
</feature>
<feature type="repeat" description="PPR" evidence="3">
    <location>
        <begin position="166"/>
        <end position="200"/>
    </location>
</feature>
<dbReference type="InterPro" id="IPR046960">
    <property type="entry name" value="PPR_At4g14850-like_plant"/>
</dbReference>
<sequence length="575" mass="65042">MEITSMTQAMQLHARILKSGAYDSNHGQDFHKLFTFSALSPSGDLNYARHILRTLHTPNSFYYNTMIRAYSDSTDPTRAFTLFLYMQNPDDASVAVPRPDHFTYPFVLKACSKSGHARFGKQIHGLVFKSGVGSDRYINNALIHLYSVSGEPNLAYKVFDKMPDRDVVSWTSIIDGFVDNDRPIEAIRLFTHMIENGIEPNEVTVASVLRACADTGALNTGERIHSFVKEKNFSSNANVSTALIDMYAKCGCIDGALEVFDETLEKDVYVWTAIIAGLASHGLCMKAIEFFENMKKSDVKMDERAITAVLSAYRNAGLVSEGLLFFRRLKKHKIKPTIQHYGCVVDMLTRAGRLKDAEEFIRKMPIEPDAVLWRTLIWGCKILGDVERSERLVRELELLNMDSRDTGSYVLLENVYAATGKWEEKAKTRELMYQRGLMKPPACSRIEIDGVVHEFTAGDSRHDEATAVYEKLEDVEERLRGEGYNPIVSEVLLEIDDDEKASQLLHHSEKLAVSFGLVKSSPGSVIRIVKNLRSCEDCHSFMKLISKVYQRDIIVRDRIRFHHFSGGNCSCGDRW</sequence>
<name>Q6JJ28_IPOTF</name>
<comment type="similarity">
    <text evidence="1">Belongs to the PPR family. PCMP-H subfamily.</text>
</comment>
<evidence type="ECO:0000313" key="5">
    <source>
        <dbReference type="EMBL" id="AAS79604.1"/>
    </source>
</evidence>
<dbReference type="GO" id="GO:0008270">
    <property type="term" value="F:zinc ion binding"/>
    <property type="evidence" value="ECO:0007669"/>
    <property type="project" value="InterPro"/>
</dbReference>
<evidence type="ECO:0000259" key="4">
    <source>
        <dbReference type="Pfam" id="PF14432"/>
    </source>
</evidence>
<dbReference type="InterPro" id="IPR011990">
    <property type="entry name" value="TPR-like_helical_dom_sf"/>
</dbReference>
<dbReference type="EMBL" id="AH013750">
    <property type="protein sequence ID" value="AAS79604.1"/>
    <property type="molecule type" value="Genomic_DNA"/>
</dbReference>
<feature type="repeat" description="PPR" evidence="3">
    <location>
        <begin position="302"/>
        <end position="336"/>
    </location>
</feature>
<dbReference type="FunFam" id="1.25.40.10:FF:000690">
    <property type="entry name" value="Pentatricopeptide repeat-containing protein"/>
    <property type="match status" value="1"/>
</dbReference>
<dbReference type="InterPro" id="IPR046848">
    <property type="entry name" value="E_motif"/>
</dbReference>
<evidence type="ECO:0000256" key="1">
    <source>
        <dbReference type="ARBA" id="ARBA00006643"/>
    </source>
</evidence>
<keyword evidence="2" id="KW-0677">Repeat</keyword>
<feature type="repeat" description="PPR" evidence="3">
    <location>
        <begin position="267"/>
        <end position="301"/>
    </location>
</feature>
<dbReference type="Pfam" id="PF01535">
    <property type="entry name" value="PPR"/>
    <property type="match status" value="2"/>
</dbReference>
<evidence type="ECO:0000313" key="6">
    <source>
        <dbReference type="EMBL" id="BAF37793.1"/>
    </source>
</evidence>
<dbReference type="Pfam" id="PF20431">
    <property type="entry name" value="E_motif"/>
    <property type="match status" value="1"/>
</dbReference>
<reference evidence="6" key="2">
    <citation type="journal article" date="2007" name="Sex. Plant Reprod.">
        <title>Physical size of the S locus region defined by genetic recombination and genome sequencing in Ipomoea trifida, Convolvulaceae.</title>
        <authorList>
            <person name="Rahman M.H."/>
            <person name="Tsuchiya T."/>
            <person name="Suwabe K."/>
            <person name="Kohori J."/>
            <person name="Tomita R.N."/>
            <person name="Kagaya Y."/>
            <person name="Kobayashi I."/>
            <person name="Kakeda K."/>
            <person name="Kowyama Y."/>
        </authorList>
    </citation>
    <scope>NUCLEOTIDE SEQUENCE</scope>
</reference>
<reference evidence="5" key="1">
    <citation type="journal article" date="2004" name="Breed. Sci.">
        <title>Molecular Characterization of a 313-kb Genomic Region Containing the Self-incompatibility Locus of Ipomoea trifida, a Diploid Relative of Sweet Potato.</title>
        <authorList>
            <person name="Tomita R.N."/>
            <person name="Suzuki G."/>
            <person name="Yoshida K."/>
            <person name="Yano Y."/>
            <person name="Tsuchiya T."/>
            <person name="Kakeda K."/>
            <person name="Mukai Y."/>
            <person name="Kowyama Y."/>
        </authorList>
    </citation>
    <scope>NUCLEOTIDE SEQUENCE</scope>
</reference>
<dbReference type="NCBIfam" id="TIGR00756">
    <property type="entry name" value="PPR"/>
    <property type="match status" value="3"/>
</dbReference>
<accession>Q6JJ28</accession>
<dbReference type="GO" id="GO:0003729">
    <property type="term" value="F:mRNA binding"/>
    <property type="evidence" value="ECO:0007669"/>
    <property type="project" value="UniProtKB-ARBA"/>
</dbReference>
<dbReference type="PANTHER" id="PTHR47926:SF461">
    <property type="entry name" value="PENTATRICOPEPTIDE REPEAT SUPERFAMILY PROTEIN"/>
    <property type="match status" value="1"/>
</dbReference>
<dbReference type="Gene3D" id="1.25.40.10">
    <property type="entry name" value="Tetratricopeptide repeat domain"/>
    <property type="match status" value="4"/>
</dbReference>
<evidence type="ECO:0000256" key="2">
    <source>
        <dbReference type="ARBA" id="ARBA00022737"/>
    </source>
</evidence>
<organism evidence="5">
    <name type="scientific">Ipomoea trifida</name>
    <name type="common">Morning glory</name>
    <dbReference type="NCBI Taxonomy" id="35884"/>
    <lineage>
        <taxon>Eukaryota</taxon>
        <taxon>Viridiplantae</taxon>
        <taxon>Streptophyta</taxon>
        <taxon>Embryophyta</taxon>
        <taxon>Tracheophyta</taxon>
        <taxon>Spermatophyta</taxon>
        <taxon>Magnoliopsida</taxon>
        <taxon>eudicotyledons</taxon>
        <taxon>Gunneridae</taxon>
        <taxon>Pentapetalae</taxon>
        <taxon>asterids</taxon>
        <taxon>lamiids</taxon>
        <taxon>Solanales</taxon>
        <taxon>Convolvulaceae</taxon>
        <taxon>Ipomoeeae</taxon>
        <taxon>Ipomoea</taxon>
    </lineage>
</organism>
<dbReference type="Pfam" id="PF14432">
    <property type="entry name" value="DYW_deaminase"/>
    <property type="match status" value="1"/>
</dbReference>
<dbReference type="Pfam" id="PF13041">
    <property type="entry name" value="PPR_2"/>
    <property type="match status" value="2"/>
</dbReference>
<evidence type="ECO:0000256" key="3">
    <source>
        <dbReference type="PROSITE-ProRule" id="PRU00708"/>
    </source>
</evidence>
<dbReference type="InterPro" id="IPR032867">
    <property type="entry name" value="DYW_dom"/>
</dbReference>
<dbReference type="EMBL" id="AB263748">
    <property type="protein sequence ID" value="BAF37793.1"/>
    <property type="molecule type" value="Genomic_DNA"/>
</dbReference>
<dbReference type="FunFam" id="1.25.40.10:FF:000344">
    <property type="entry name" value="Pentatricopeptide repeat-containing protein"/>
    <property type="match status" value="1"/>
</dbReference>
<dbReference type="PANTHER" id="PTHR47926">
    <property type="entry name" value="PENTATRICOPEPTIDE REPEAT-CONTAINING PROTEIN"/>
    <property type="match status" value="1"/>
</dbReference>
<dbReference type="GO" id="GO:0009451">
    <property type="term" value="P:RNA modification"/>
    <property type="evidence" value="ECO:0007669"/>
    <property type="project" value="InterPro"/>
</dbReference>
<protein>
    <submittedName>
        <fullName evidence="5">Putative pentatricopeptide repeat-containing protein</fullName>
    </submittedName>
</protein>
<dbReference type="AlphaFoldDB" id="Q6JJ28"/>